<feature type="transmembrane region" description="Helical" evidence="3">
    <location>
        <begin position="121"/>
        <end position="139"/>
    </location>
</feature>
<evidence type="ECO:0000259" key="4">
    <source>
        <dbReference type="Pfam" id="PF00892"/>
    </source>
</evidence>
<feature type="transmembrane region" description="Helical" evidence="3">
    <location>
        <begin position="68"/>
        <end position="87"/>
    </location>
</feature>
<feature type="domain" description="EamA" evidence="4">
    <location>
        <begin position="12"/>
        <end position="138"/>
    </location>
</feature>
<accession>A0A549YEJ0</accession>
<evidence type="ECO:0000313" key="6">
    <source>
        <dbReference type="EMBL" id="TRM10309.1"/>
    </source>
</evidence>
<dbReference type="GO" id="GO:0016020">
    <property type="term" value="C:membrane"/>
    <property type="evidence" value="ECO:0007669"/>
    <property type="project" value="InterPro"/>
</dbReference>
<evidence type="ECO:0000313" key="7">
    <source>
        <dbReference type="Proteomes" id="UP000306980"/>
    </source>
</evidence>
<dbReference type="Pfam" id="PF00892">
    <property type="entry name" value="EamA"/>
    <property type="match status" value="2"/>
</dbReference>
<proteinExistence type="inferred from homology"/>
<dbReference type="AlphaFoldDB" id="A0A549YEJ0"/>
<dbReference type="Proteomes" id="UP000319280">
    <property type="component" value="Unassembled WGS sequence"/>
</dbReference>
<reference evidence="5 7" key="1">
    <citation type="submission" date="2019-05" db="EMBL/GenBank/DDBJ databases">
        <title>Genomic analysis of Lentibacillus sp. NKC220-2.</title>
        <authorList>
            <person name="Oh Y.J."/>
        </authorList>
    </citation>
    <scope>NUCLEOTIDE SEQUENCE [LARGE SCALE GENOMIC DNA]</scope>
    <source>
        <strain evidence="5 7">NKC220-2</strain>
    </source>
</reference>
<evidence type="ECO:0000256" key="3">
    <source>
        <dbReference type="SAM" id="Phobius"/>
    </source>
</evidence>
<feature type="transmembrane region" description="Helical" evidence="3">
    <location>
        <begin position="266"/>
        <end position="284"/>
    </location>
</feature>
<keyword evidence="3" id="KW-0472">Membrane</keyword>
<dbReference type="RefSeq" id="WP_138601827.1">
    <property type="nucleotide sequence ID" value="NZ_VCIA01000001.1"/>
</dbReference>
<name>A0A549YEJ0_9BACI</name>
<evidence type="ECO:0000313" key="8">
    <source>
        <dbReference type="Proteomes" id="UP000319280"/>
    </source>
</evidence>
<evidence type="ECO:0000313" key="5">
    <source>
        <dbReference type="EMBL" id="TMN21432.1"/>
    </source>
</evidence>
<dbReference type="Proteomes" id="UP000306980">
    <property type="component" value="Unassembled WGS sequence"/>
</dbReference>
<comment type="similarity">
    <text evidence="2">Belongs to the EamA transporter family.</text>
</comment>
<feature type="transmembrane region" description="Helical" evidence="3">
    <location>
        <begin position="37"/>
        <end position="56"/>
    </location>
</feature>
<dbReference type="EMBL" id="VCIA01000001">
    <property type="protein sequence ID" value="TMN21432.1"/>
    <property type="molecule type" value="Genomic_DNA"/>
</dbReference>
<protein>
    <submittedName>
        <fullName evidence="6">DMT family transporter</fullName>
    </submittedName>
</protein>
<keyword evidence="3" id="KW-0812">Transmembrane</keyword>
<dbReference type="PANTHER" id="PTHR12715:SF4">
    <property type="entry name" value="EAMA DOMAIN-CONTAINING PROTEIN"/>
    <property type="match status" value="1"/>
</dbReference>
<evidence type="ECO:0000256" key="1">
    <source>
        <dbReference type="ARBA" id="ARBA00004127"/>
    </source>
</evidence>
<feature type="transmembrane region" description="Helical" evidence="3">
    <location>
        <begin position="244"/>
        <end position="260"/>
    </location>
</feature>
<dbReference type="EMBL" id="VJMZ01000001">
    <property type="protein sequence ID" value="TRM10309.1"/>
    <property type="molecule type" value="Genomic_DNA"/>
</dbReference>
<comment type="caution">
    <text evidence="6">The sequence shown here is derived from an EMBL/GenBank/DDBJ whole genome shotgun (WGS) entry which is preliminary data.</text>
</comment>
<feature type="transmembrane region" description="Helical" evidence="3">
    <location>
        <begin position="212"/>
        <end position="232"/>
    </location>
</feature>
<dbReference type="PANTHER" id="PTHR12715">
    <property type="entry name" value="TRANSPORTER, DRUG/METABOLITE EXPORTER FAMILY"/>
    <property type="match status" value="1"/>
</dbReference>
<feature type="transmembrane region" description="Helical" evidence="3">
    <location>
        <begin position="179"/>
        <end position="200"/>
    </location>
</feature>
<organism evidence="6 8">
    <name type="scientific">Lentibacillus cibarius</name>
    <dbReference type="NCBI Taxonomy" id="2583219"/>
    <lineage>
        <taxon>Bacteria</taxon>
        <taxon>Bacillati</taxon>
        <taxon>Bacillota</taxon>
        <taxon>Bacilli</taxon>
        <taxon>Bacillales</taxon>
        <taxon>Bacillaceae</taxon>
        <taxon>Lentibacillus</taxon>
    </lineage>
</organism>
<dbReference type="InterPro" id="IPR052756">
    <property type="entry name" value="Alkyne_AA_exporter"/>
</dbReference>
<reference evidence="6 8" key="2">
    <citation type="submission" date="2019-07" db="EMBL/GenBank/DDBJ databases">
        <title>Genomic analysis of Lentibacillus sp. NKC851-2.</title>
        <authorList>
            <person name="Oh Y.J."/>
        </authorList>
    </citation>
    <scope>NUCLEOTIDE SEQUENCE [LARGE SCALE GENOMIC DNA]</scope>
    <source>
        <strain evidence="6 8">NKC851-2</strain>
    </source>
</reference>
<dbReference type="InterPro" id="IPR000620">
    <property type="entry name" value="EamA_dom"/>
</dbReference>
<accession>A0A5S3QHQ0</accession>
<dbReference type="InterPro" id="IPR037185">
    <property type="entry name" value="EmrE-like"/>
</dbReference>
<keyword evidence="3" id="KW-1133">Transmembrane helix</keyword>
<evidence type="ECO:0000256" key="2">
    <source>
        <dbReference type="ARBA" id="ARBA00007362"/>
    </source>
</evidence>
<dbReference type="OrthoDB" id="9809509at2"/>
<comment type="subcellular location">
    <subcellularLocation>
        <location evidence="1">Endomembrane system</location>
        <topology evidence="1">Multi-pass membrane protein</topology>
    </subcellularLocation>
</comment>
<keyword evidence="8" id="KW-1185">Reference proteome</keyword>
<feature type="transmembrane region" description="Helical" evidence="3">
    <location>
        <begin position="145"/>
        <end position="167"/>
    </location>
</feature>
<feature type="transmembrane region" description="Helical" evidence="3">
    <location>
        <begin position="93"/>
        <end position="114"/>
    </location>
</feature>
<dbReference type="SUPFAM" id="SSF103481">
    <property type="entry name" value="Multidrug resistance efflux transporter EmrE"/>
    <property type="match status" value="2"/>
</dbReference>
<sequence>MTFRPKIFTAHLLTIILWASAFPGIRMALTAYTPTHVSLLRLLVGSLLLLVVALFIKLPLPDLKDIPIILLLGFLAFAVYHVALNYGEQTVSAGPASLLVSTAPIFTAIMAVVFFRERFKLQGWIGAFIAIVGVGFISLGGSEEISFNLGAMLILLAALSESVYFVFQNAYLQKYGFFPFTMYTIWGGTICMLVFSGGLLQEMATAPIDVTMAVVYLGIFPTVIPYFAIAYVTSKTGAAEATSSLYLTPVFAFLIAWIWLGETPAASAIIGGVITLLGVFISNMRNEEQVGTNEHDVMSHEQTGNLFDA</sequence>
<feature type="domain" description="EamA" evidence="4">
    <location>
        <begin position="149"/>
        <end position="283"/>
    </location>
</feature>
<gene>
    <name evidence="5" type="ORF">FFL34_04390</name>
    <name evidence="6" type="ORF">FH966_00455</name>
</gene>